<dbReference type="HOGENOM" id="CLU_037155_1_0_1"/>
<comment type="caution">
    <text evidence="1">The sequence shown here is derived from an EMBL/GenBank/DDBJ whole genome shotgun (WGS) entry which is preliminary data.</text>
</comment>
<dbReference type="EMBL" id="CAFZ01000104">
    <property type="protein sequence ID" value="CCA71052.1"/>
    <property type="molecule type" value="Genomic_DNA"/>
</dbReference>
<evidence type="ECO:0000313" key="1">
    <source>
        <dbReference type="EMBL" id="CCA71052.1"/>
    </source>
</evidence>
<dbReference type="AlphaFoldDB" id="G4TIC1"/>
<sequence length="230" mass="25823">MKARNTYKSNYQGDAANAFGNLLKTKIKDPSLHDFITPNFSTTTPNDKIICSIIMMGTLKAYFSYGISVRCGIPSITFEGEQEDDASILQRLDKLSEFGEEPTIFTRLLRPTIDSKMTTEEREFIEKYTANPGAYDYTGPPFTMIDGLRYPVLATHKIPSGSCEVEITIHDDPVDIPCVLVAGHVAMVASATGKTLNTLRPEPQWFMFTQEKTKAEQDQMEDMFAEFDTM</sequence>
<reference evidence="1 2" key="1">
    <citation type="journal article" date="2011" name="PLoS Pathog.">
        <title>Endophytic Life Strategies Decoded by Genome and Transcriptome Analyses of the Mutualistic Root Symbiont Piriformospora indica.</title>
        <authorList>
            <person name="Zuccaro A."/>
            <person name="Lahrmann U."/>
            <person name="Guldener U."/>
            <person name="Langen G."/>
            <person name="Pfiffi S."/>
            <person name="Biedenkopf D."/>
            <person name="Wong P."/>
            <person name="Samans B."/>
            <person name="Grimm C."/>
            <person name="Basiewicz M."/>
            <person name="Murat C."/>
            <person name="Martin F."/>
            <person name="Kogel K.H."/>
        </authorList>
    </citation>
    <scope>NUCLEOTIDE SEQUENCE [LARGE SCALE GENOMIC DNA]</scope>
    <source>
        <strain evidence="1 2">DSM 11827</strain>
    </source>
</reference>
<dbReference type="PANTHER" id="PTHR31252">
    <property type="entry name" value="DUF4419 DOMAIN-CONTAINING PROTEIN"/>
    <property type="match status" value="1"/>
</dbReference>
<dbReference type="Proteomes" id="UP000007148">
    <property type="component" value="Unassembled WGS sequence"/>
</dbReference>
<organism evidence="1 2">
    <name type="scientific">Serendipita indica (strain DSM 11827)</name>
    <name type="common">Root endophyte fungus</name>
    <name type="synonym">Piriformospora indica</name>
    <dbReference type="NCBI Taxonomy" id="1109443"/>
    <lineage>
        <taxon>Eukaryota</taxon>
        <taxon>Fungi</taxon>
        <taxon>Dikarya</taxon>
        <taxon>Basidiomycota</taxon>
        <taxon>Agaricomycotina</taxon>
        <taxon>Agaricomycetes</taxon>
        <taxon>Sebacinales</taxon>
        <taxon>Serendipitaceae</taxon>
        <taxon>Serendipita</taxon>
    </lineage>
</organism>
<name>G4TIC1_SERID</name>
<dbReference type="Pfam" id="PF14388">
    <property type="entry name" value="DUF4419"/>
    <property type="match status" value="2"/>
</dbReference>
<evidence type="ECO:0000313" key="2">
    <source>
        <dbReference type="Proteomes" id="UP000007148"/>
    </source>
</evidence>
<proteinExistence type="predicted"/>
<protein>
    <submittedName>
        <fullName evidence="1">Uncharacterized protein</fullName>
    </submittedName>
</protein>
<dbReference type="OrthoDB" id="9978173at2759"/>
<dbReference type="PANTHER" id="PTHR31252:SF11">
    <property type="entry name" value="DUF4419 DOMAIN-CONTAINING PROTEIN"/>
    <property type="match status" value="1"/>
</dbReference>
<accession>G4TIC1</accession>
<dbReference type="InterPro" id="IPR025533">
    <property type="entry name" value="DUF4419"/>
</dbReference>
<keyword evidence="2" id="KW-1185">Reference proteome</keyword>
<dbReference type="eggNOG" id="ENOG502RPX4">
    <property type="taxonomic scope" value="Eukaryota"/>
</dbReference>
<dbReference type="InParanoid" id="G4TIC1"/>
<dbReference type="STRING" id="1109443.G4TIC1"/>
<gene>
    <name evidence="1" type="ORF">PIIN_04987</name>
</gene>